<organism evidence="1 2">
    <name type="scientific">[Clostridium] symbiosum ATCC 14940</name>
    <dbReference type="NCBI Taxonomy" id="411472"/>
    <lineage>
        <taxon>Bacteria</taxon>
        <taxon>Bacillati</taxon>
        <taxon>Bacillota</taxon>
        <taxon>Clostridia</taxon>
        <taxon>Lachnospirales</taxon>
        <taxon>Lachnospiraceae</taxon>
        <taxon>Otoolea</taxon>
    </lineage>
</organism>
<dbReference type="EMBL" id="AWSU01000111">
    <property type="protein sequence ID" value="ERI78686.1"/>
    <property type="molecule type" value="Genomic_DNA"/>
</dbReference>
<evidence type="ECO:0000313" key="2">
    <source>
        <dbReference type="Proteomes" id="UP000016491"/>
    </source>
</evidence>
<dbReference type="Proteomes" id="UP000016491">
    <property type="component" value="Unassembled WGS sequence"/>
</dbReference>
<evidence type="ECO:0000313" key="1">
    <source>
        <dbReference type="EMBL" id="ERI78686.1"/>
    </source>
</evidence>
<comment type="caution">
    <text evidence="1">The sequence shown here is derived from an EMBL/GenBank/DDBJ whole genome shotgun (WGS) entry which is preliminary data.</text>
</comment>
<proteinExistence type="predicted"/>
<reference evidence="1 2" key="1">
    <citation type="submission" date="2013-07" db="EMBL/GenBank/DDBJ databases">
        <authorList>
            <person name="Weinstock G."/>
            <person name="Sodergren E."/>
            <person name="Wylie T."/>
            <person name="Fulton L."/>
            <person name="Fulton R."/>
            <person name="Fronick C."/>
            <person name="O'Laughlin M."/>
            <person name="Godfrey J."/>
            <person name="Miner T."/>
            <person name="Herter B."/>
            <person name="Appelbaum E."/>
            <person name="Cordes M."/>
            <person name="Lek S."/>
            <person name="Wollam A."/>
            <person name="Pepin K.H."/>
            <person name="Palsikar V.B."/>
            <person name="Mitreva M."/>
            <person name="Wilson R.K."/>
        </authorList>
    </citation>
    <scope>NUCLEOTIDE SEQUENCE [LARGE SCALE GENOMIC DNA]</scope>
    <source>
        <strain evidence="1 2">ATCC 14940</strain>
    </source>
</reference>
<protein>
    <submittedName>
        <fullName evidence="1">Uncharacterized protein</fullName>
    </submittedName>
</protein>
<sequence length="54" mass="6534">MIYGSFWQSFLFRIQYSYNPVCRSILELYQVHHDISTEKYRDLLIAASELFRLA</sequence>
<accession>A0ABC9U0K0</accession>
<gene>
    <name evidence="1" type="ORF">CLOSYM_01379</name>
</gene>
<name>A0ABC9U0K0_CLOSY</name>
<dbReference type="AlphaFoldDB" id="A0ABC9U0K0"/>